<evidence type="ECO:0000256" key="4">
    <source>
        <dbReference type="ARBA" id="ARBA00022793"/>
    </source>
</evidence>
<dbReference type="EMBL" id="BTGC01000003">
    <property type="protein sequence ID" value="GMM50897.1"/>
    <property type="molecule type" value="Genomic_DNA"/>
</dbReference>
<dbReference type="Pfam" id="PF02775">
    <property type="entry name" value="TPP_enzyme_C"/>
    <property type="match status" value="1"/>
</dbReference>
<feature type="domain" description="Thiamine pyrophosphate enzyme TPP-binding" evidence="11">
    <location>
        <begin position="405"/>
        <end position="527"/>
    </location>
</feature>
<gene>
    <name evidence="13" type="ORF">DASB73_018550</name>
</gene>
<feature type="binding site" evidence="8">
    <location>
        <position position="478"/>
    </location>
    <ligand>
        <name>Mg(2+)</name>
        <dbReference type="ChEBI" id="CHEBI:18420"/>
    </ligand>
</feature>
<evidence type="ECO:0000256" key="5">
    <source>
        <dbReference type="ARBA" id="ARBA00022842"/>
    </source>
</evidence>
<dbReference type="FunFam" id="3.40.50.970:FF:000024">
    <property type="entry name" value="Pyruvate decarboxylase isozyme"/>
    <property type="match status" value="1"/>
</dbReference>
<keyword evidence="4" id="KW-0210">Decarboxylase</keyword>
<evidence type="ECO:0000313" key="13">
    <source>
        <dbReference type="EMBL" id="GMM50897.1"/>
    </source>
</evidence>
<feature type="binding site" evidence="8">
    <location>
        <position position="476"/>
    </location>
    <ligand>
        <name>Mg(2+)</name>
        <dbReference type="ChEBI" id="CHEBI:18420"/>
    </ligand>
</feature>
<dbReference type="GO" id="GO:0005829">
    <property type="term" value="C:cytosol"/>
    <property type="evidence" value="ECO:0007669"/>
    <property type="project" value="TreeGrafter"/>
</dbReference>
<keyword evidence="6 9" id="KW-0786">Thiamine pyrophosphate</keyword>
<dbReference type="PIRSF" id="PIRSF036565">
    <property type="entry name" value="Pyruvt_ip_decrb"/>
    <property type="match status" value="1"/>
</dbReference>
<dbReference type="GO" id="GO:0030976">
    <property type="term" value="F:thiamine pyrophosphate binding"/>
    <property type="evidence" value="ECO:0007669"/>
    <property type="project" value="InterPro"/>
</dbReference>
<keyword evidence="7" id="KW-0456">Lyase</keyword>
<evidence type="ECO:0000256" key="9">
    <source>
        <dbReference type="RuleBase" id="RU362132"/>
    </source>
</evidence>
<evidence type="ECO:0000256" key="1">
    <source>
        <dbReference type="ARBA" id="ARBA00001964"/>
    </source>
</evidence>
<dbReference type="InterPro" id="IPR047214">
    <property type="entry name" value="TPP_PDC_IPDC"/>
</dbReference>
<dbReference type="InterPro" id="IPR012000">
    <property type="entry name" value="Thiamin_PyroP_enz_cen_dom"/>
</dbReference>
<comment type="caution">
    <text evidence="13">The sequence shown here is derived from an EMBL/GenBank/DDBJ whole genome shotgun (WGS) entry which is preliminary data.</text>
</comment>
<evidence type="ECO:0000259" key="12">
    <source>
        <dbReference type="Pfam" id="PF02776"/>
    </source>
</evidence>
<evidence type="ECO:0000259" key="10">
    <source>
        <dbReference type="Pfam" id="PF00205"/>
    </source>
</evidence>
<dbReference type="Pfam" id="PF00205">
    <property type="entry name" value="TPP_enzyme_M"/>
    <property type="match status" value="1"/>
</dbReference>
<feature type="domain" description="Thiamine pyrophosphate enzyme N-terminal TPP-binding" evidence="12">
    <location>
        <begin position="8"/>
        <end position="110"/>
    </location>
</feature>
<dbReference type="InterPro" id="IPR012110">
    <property type="entry name" value="PDC/IPDC-like"/>
</dbReference>
<dbReference type="AlphaFoldDB" id="A0AAV5RI70"/>
<comment type="similarity">
    <text evidence="2 9">Belongs to the TPP enzyme family.</text>
</comment>
<sequence>MSTEIPIGTYLFTRLKQVGVEHIFGVPGDFNLKLLDHVYNVPGLKWIGTCNELNGTYACDGYSRESGKIGVMVTTFGVGELSALNGVSGAFAENVPVIHIVGQSPRFAQQNNVLLHHSPAPHGLKPNDHTAYEKASEPLCCVTEKLWDPETAADQIDNLITQVTLLKEPGTLFVPADMCNLMVSTKNFATPIAPEFPVHPDTDVVADAIIDALSKAKRPVVLNDLFATRFNMRERTHKILEATGAYGYVTFLGRSSINENHPQFGGVYNGHVSFPGVVDEVENKSDLVLNIGAHVSDFNTGGMSRQIPYEKTIIVHAFYASVFGKNYDGVYFGHVLDRVLERLPTTYKAQVDASKPLIKVPNPELKGAITQAALPFVISKFLVPGDTLIAETGTYQYGSRGTVIPQDSLYFAQYYYSSIGFALPAAFGAAIGKTLTSNPYKRVHLVEGDGSAMMTIQEVASMVRFNLPITIFLINNDGYSIERCIWGPYQGYNDIPPNWKWRQLFETFGAKEGQCETYKAETLEELVALSENKEFRESSKPQLVEIMMDKYDYPPVLRQSTVIGAANNAYQVAQWSQLNGLK</sequence>
<dbReference type="InterPro" id="IPR011766">
    <property type="entry name" value="TPP_enzyme_TPP-bd"/>
</dbReference>
<reference evidence="13 14" key="1">
    <citation type="journal article" date="2023" name="Elife">
        <title>Identification of key yeast species and microbe-microbe interactions impacting larval growth of Drosophila in the wild.</title>
        <authorList>
            <person name="Mure A."/>
            <person name="Sugiura Y."/>
            <person name="Maeda R."/>
            <person name="Honda K."/>
            <person name="Sakurai N."/>
            <person name="Takahashi Y."/>
            <person name="Watada M."/>
            <person name="Katoh T."/>
            <person name="Gotoh A."/>
            <person name="Gotoh Y."/>
            <person name="Taniguchi I."/>
            <person name="Nakamura K."/>
            <person name="Hayashi T."/>
            <person name="Katayama T."/>
            <person name="Uemura T."/>
            <person name="Hattori Y."/>
        </authorList>
    </citation>
    <scope>NUCLEOTIDE SEQUENCE [LARGE SCALE GENOMIC DNA]</scope>
    <source>
        <strain evidence="13 14">SB-73</strain>
    </source>
</reference>
<dbReference type="GO" id="GO:0000949">
    <property type="term" value="P:aromatic amino acid family catabolic process to alcohol via Ehrlich pathway"/>
    <property type="evidence" value="ECO:0007669"/>
    <property type="project" value="TreeGrafter"/>
</dbReference>
<keyword evidence="3 8" id="KW-0479">Metal-binding</keyword>
<comment type="cofactor">
    <cofactor evidence="8">
        <name>Mg(2+)</name>
        <dbReference type="ChEBI" id="CHEBI:18420"/>
    </cofactor>
    <text evidence="8">Binds 1 Mg(2+) per subunit.</text>
</comment>
<evidence type="ECO:0000259" key="11">
    <source>
        <dbReference type="Pfam" id="PF02775"/>
    </source>
</evidence>
<dbReference type="Proteomes" id="UP001362899">
    <property type="component" value="Unassembled WGS sequence"/>
</dbReference>
<protein>
    <submittedName>
        <fullName evidence="13">Indolepyruvate decarboxylase 6</fullName>
    </submittedName>
</protein>
<keyword evidence="14" id="KW-1185">Reference proteome</keyword>
<dbReference type="CDD" id="cd07038">
    <property type="entry name" value="TPP_PYR_PDC_IPDC_like"/>
    <property type="match status" value="1"/>
</dbReference>
<dbReference type="GO" id="GO:0004737">
    <property type="term" value="F:pyruvate decarboxylase activity"/>
    <property type="evidence" value="ECO:0007669"/>
    <property type="project" value="TreeGrafter"/>
</dbReference>
<evidence type="ECO:0000313" key="14">
    <source>
        <dbReference type="Proteomes" id="UP001362899"/>
    </source>
</evidence>
<dbReference type="SUPFAM" id="SSF52467">
    <property type="entry name" value="DHS-like NAD/FAD-binding domain"/>
    <property type="match status" value="1"/>
</dbReference>
<proteinExistence type="inferred from homology"/>
<dbReference type="Gene3D" id="3.40.50.1220">
    <property type="entry name" value="TPP-binding domain"/>
    <property type="match status" value="1"/>
</dbReference>
<dbReference type="Pfam" id="PF02776">
    <property type="entry name" value="TPP_enzyme_N"/>
    <property type="match status" value="1"/>
</dbReference>
<dbReference type="SUPFAM" id="SSF52518">
    <property type="entry name" value="Thiamin diphosphate-binding fold (THDP-binding)"/>
    <property type="match status" value="2"/>
</dbReference>
<evidence type="ECO:0000256" key="8">
    <source>
        <dbReference type="PIRSR" id="PIRSR036565-2"/>
    </source>
</evidence>
<evidence type="ECO:0000256" key="3">
    <source>
        <dbReference type="ARBA" id="ARBA00022723"/>
    </source>
</evidence>
<accession>A0AAV5RI70</accession>
<dbReference type="PANTHER" id="PTHR43452:SF3">
    <property type="entry name" value="TRANSAMINATED AMINO ACID DECARBOXYLASE"/>
    <property type="match status" value="1"/>
</dbReference>
<dbReference type="InterPro" id="IPR029035">
    <property type="entry name" value="DHS-like_NAD/FAD-binding_dom"/>
</dbReference>
<dbReference type="InterPro" id="IPR012001">
    <property type="entry name" value="Thiamin_PyroP_enz_TPP-bd_dom"/>
</dbReference>
<dbReference type="CDD" id="cd02005">
    <property type="entry name" value="TPP_PDC_IPDC"/>
    <property type="match status" value="1"/>
</dbReference>
<feature type="binding site" evidence="8">
    <location>
        <position position="449"/>
    </location>
    <ligand>
        <name>Mg(2+)</name>
        <dbReference type="ChEBI" id="CHEBI:18420"/>
    </ligand>
</feature>
<comment type="cofactor">
    <cofactor evidence="1">
        <name>thiamine diphosphate</name>
        <dbReference type="ChEBI" id="CHEBI:58937"/>
    </cofactor>
</comment>
<keyword evidence="5 8" id="KW-0460">Magnesium</keyword>
<evidence type="ECO:0000256" key="7">
    <source>
        <dbReference type="ARBA" id="ARBA00023239"/>
    </source>
</evidence>
<organism evidence="13 14">
    <name type="scientific">Starmerella bacillaris</name>
    <name type="common">Yeast</name>
    <name type="synonym">Candida zemplinina</name>
    <dbReference type="NCBI Taxonomy" id="1247836"/>
    <lineage>
        <taxon>Eukaryota</taxon>
        <taxon>Fungi</taxon>
        <taxon>Dikarya</taxon>
        <taxon>Ascomycota</taxon>
        <taxon>Saccharomycotina</taxon>
        <taxon>Dipodascomycetes</taxon>
        <taxon>Dipodascales</taxon>
        <taxon>Trichomonascaceae</taxon>
        <taxon>Starmerella</taxon>
    </lineage>
</organism>
<dbReference type="InterPro" id="IPR029061">
    <property type="entry name" value="THDP-binding"/>
</dbReference>
<dbReference type="InterPro" id="IPR047213">
    <property type="entry name" value="TPP_PYR_PDC_IPDC-like"/>
</dbReference>
<dbReference type="Gene3D" id="3.40.50.970">
    <property type="match status" value="2"/>
</dbReference>
<evidence type="ECO:0000256" key="6">
    <source>
        <dbReference type="ARBA" id="ARBA00023052"/>
    </source>
</evidence>
<dbReference type="GO" id="GO:0005634">
    <property type="term" value="C:nucleus"/>
    <property type="evidence" value="ECO:0007669"/>
    <property type="project" value="TreeGrafter"/>
</dbReference>
<name>A0AAV5RI70_STABA</name>
<dbReference type="PANTHER" id="PTHR43452">
    <property type="entry name" value="PYRUVATE DECARBOXYLASE"/>
    <property type="match status" value="1"/>
</dbReference>
<dbReference type="GO" id="GO:0000287">
    <property type="term" value="F:magnesium ion binding"/>
    <property type="evidence" value="ECO:0007669"/>
    <property type="project" value="InterPro"/>
</dbReference>
<feature type="domain" description="Thiamine pyrophosphate enzyme central" evidence="10">
    <location>
        <begin position="207"/>
        <end position="327"/>
    </location>
</feature>
<dbReference type="FunFam" id="3.40.50.970:FF:000019">
    <property type="entry name" value="Pyruvate decarboxylase isozyme"/>
    <property type="match status" value="1"/>
</dbReference>
<evidence type="ECO:0000256" key="2">
    <source>
        <dbReference type="ARBA" id="ARBA00007812"/>
    </source>
</evidence>